<reference evidence="1 2" key="1">
    <citation type="submission" date="2017-09" db="EMBL/GenBank/DDBJ databases">
        <title>Mesorhizobum sanjuanii sp. nov. isolated from nodules of Lotus tenuis in saline-alkaline lowlands of Flooding Pampa.</title>
        <authorList>
            <person name="Sannazzaro A.I."/>
            <person name="Torres Tejerizo G.A."/>
            <person name="Fontana F."/>
            <person name="Cumpa Velazquez L.M."/>
            <person name="Hansen L."/>
            <person name="Pistorio M."/>
            <person name="Estrella M.J."/>
        </authorList>
    </citation>
    <scope>NUCLEOTIDE SEQUENCE [LARGE SCALE GENOMIC DNA]</scope>
    <source>
        <strain evidence="1 2">BSA136</strain>
    </source>
</reference>
<evidence type="ECO:0000313" key="2">
    <source>
        <dbReference type="Proteomes" id="UP000219182"/>
    </source>
</evidence>
<name>A0A2A6FLH8_9HYPH</name>
<dbReference type="RefSeq" id="WP_097571596.1">
    <property type="nucleotide sequence ID" value="NZ_NWQG01000006.1"/>
</dbReference>
<protein>
    <submittedName>
        <fullName evidence="1">Uncharacterized protein</fullName>
    </submittedName>
</protein>
<keyword evidence="2" id="KW-1185">Reference proteome</keyword>
<sequence>MSQRKDLTIDEAIRDPMIRLVMKADRVDPHAFERMLRSLADEQYPGRKTPLSRFPGDAGSGHGRQLSRIAKAFGEAKAFNEACVSW</sequence>
<organism evidence="1 2">
    <name type="scientific">Mesorhizobium sanjuanii</name>
    <dbReference type="NCBI Taxonomy" id="2037900"/>
    <lineage>
        <taxon>Bacteria</taxon>
        <taxon>Pseudomonadati</taxon>
        <taxon>Pseudomonadota</taxon>
        <taxon>Alphaproteobacteria</taxon>
        <taxon>Hyphomicrobiales</taxon>
        <taxon>Phyllobacteriaceae</taxon>
        <taxon>Mesorhizobium</taxon>
    </lineage>
</organism>
<evidence type="ECO:0000313" key="1">
    <source>
        <dbReference type="EMBL" id="PDQ22837.1"/>
    </source>
</evidence>
<dbReference type="AlphaFoldDB" id="A0A2A6FLH8"/>
<accession>A0A2A6FLH8</accession>
<proteinExistence type="predicted"/>
<dbReference type="EMBL" id="NWQG01000006">
    <property type="protein sequence ID" value="PDQ22837.1"/>
    <property type="molecule type" value="Genomic_DNA"/>
</dbReference>
<dbReference type="Proteomes" id="UP000219182">
    <property type="component" value="Unassembled WGS sequence"/>
</dbReference>
<comment type="caution">
    <text evidence="1">The sequence shown here is derived from an EMBL/GenBank/DDBJ whole genome shotgun (WGS) entry which is preliminary data.</text>
</comment>
<gene>
    <name evidence="1" type="ORF">CN311_01090</name>
</gene>